<organism evidence="7 8">
    <name type="scientific">Coprobacter tertius</name>
    <dbReference type="NCBI Taxonomy" id="2944915"/>
    <lineage>
        <taxon>Bacteria</taxon>
        <taxon>Pseudomonadati</taxon>
        <taxon>Bacteroidota</taxon>
        <taxon>Bacteroidia</taxon>
        <taxon>Bacteroidales</taxon>
        <taxon>Barnesiellaceae</taxon>
        <taxon>Coprobacter</taxon>
    </lineage>
</organism>
<evidence type="ECO:0000256" key="4">
    <source>
        <dbReference type="ARBA" id="ARBA00022825"/>
    </source>
</evidence>
<name>A0ABT1MIM9_9BACT</name>
<protein>
    <submittedName>
        <fullName evidence="7">S41 family peptidase</fullName>
    </submittedName>
</protein>
<sequence>MIKSNYLHKTVVGLFILFFILPVRAEGPDKKNFDIAKNLEILNALYKELNMFYVDSIDTEATIGRGIRAMLAGLDPYTNYIPESEREDFRTMTTGEYGGIGALIQTREKDTYISEPYEGMPAQIAGLKAGDKIISIDGKSVHGLESATVSDMLKGVANTTVKVVVERQGEKEPIKKDIIRKKIQINSVPYYGVVGENTGYIYLSSFTDKSASEVKNALLDLKNNKKIGSLILDLRENPGGILDEAVKIVNFFVPKGKEVLSTRGKVKQWDRTYKTTQEPIDTDIPLVVLVSNGSASAAEIVSGALQDLDRAVIVGDRTYGKGLVQTTRSLPYNATLKVTTSKYYIPSGRLIQAIDYSHRNADGSARAIPDSLTTAYKTANGRIVRDGGGIKPDFESKEKRKGNICYYLVRDMLTFDFATDYARKHKTIPPVEEFTLTDRDFDDFKAFVKSKDFKYDRQSERILKDLREMAEFEGYSDEAKEEFSALEKKLTHNLDHEMDTFKKDIMDILTVEIVKRYYYQKGEIMQSIKDDADIKQAVEILDNKDLYEKTLNMNGVKESDKK</sequence>
<dbReference type="PANTHER" id="PTHR32060">
    <property type="entry name" value="TAIL-SPECIFIC PROTEASE"/>
    <property type="match status" value="1"/>
</dbReference>
<dbReference type="PROSITE" id="PS50106">
    <property type="entry name" value="PDZ"/>
    <property type="match status" value="1"/>
</dbReference>
<dbReference type="SUPFAM" id="SSF52096">
    <property type="entry name" value="ClpP/crotonase"/>
    <property type="match status" value="1"/>
</dbReference>
<dbReference type="InterPro" id="IPR005151">
    <property type="entry name" value="Tail-specific_protease"/>
</dbReference>
<dbReference type="SMART" id="SM00245">
    <property type="entry name" value="TSPc"/>
    <property type="match status" value="1"/>
</dbReference>
<dbReference type="PANTHER" id="PTHR32060:SF30">
    <property type="entry name" value="CARBOXY-TERMINAL PROCESSING PROTEASE CTPA"/>
    <property type="match status" value="1"/>
</dbReference>
<keyword evidence="4 5" id="KW-0720">Serine protease</keyword>
<keyword evidence="2 5" id="KW-0645">Protease</keyword>
<dbReference type="InterPro" id="IPR029045">
    <property type="entry name" value="ClpP/crotonase-like_dom_sf"/>
</dbReference>
<dbReference type="Gene3D" id="3.30.750.44">
    <property type="match status" value="1"/>
</dbReference>
<dbReference type="InterPro" id="IPR036034">
    <property type="entry name" value="PDZ_sf"/>
</dbReference>
<evidence type="ECO:0000313" key="8">
    <source>
        <dbReference type="Proteomes" id="UP001205603"/>
    </source>
</evidence>
<comment type="caution">
    <text evidence="7">The sequence shown here is derived from an EMBL/GenBank/DDBJ whole genome shotgun (WGS) entry which is preliminary data.</text>
</comment>
<dbReference type="RefSeq" id="WP_255027770.1">
    <property type="nucleotide sequence ID" value="NZ_JANDHW010000009.1"/>
</dbReference>
<gene>
    <name evidence="7" type="ORF">NMU02_10215</name>
</gene>
<evidence type="ECO:0000256" key="1">
    <source>
        <dbReference type="ARBA" id="ARBA00009179"/>
    </source>
</evidence>
<dbReference type="InterPro" id="IPR041489">
    <property type="entry name" value="PDZ_6"/>
</dbReference>
<evidence type="ECO:0000259" key="6">
    <source>
        <dbReference type="PROSITE" id="PS50106"/>
    </source>
</evidence>
<proteinExistence type="inferred from homology"/>
<dbReference type="SMART" id="SM00228">
    <property type="entry name" value="PDZ"/>
    <property type="match status" value="1"/>
</dbReference>
<comment type="similarity">
    <text evidence="1 5">Belongs to the peptidase S41A family.</text>
</comment>
<evidence type="ECO:0000313" key="7">
    <source>
        <dbReference type="EMBL" id="MCP9612465.1"/>
    </source>
</evidence>
<evidence type="ECO:0000256" key="3">
    <source>
        <dbReference type="ARBA" id="ARBA00022801"/>
    </source>
</evidence>
<evidence type="ECO:0000256" key="5">
    <source>
        <dbReference type="RuleBase" id="RU004404"/>
    </source>
</evidence>
<keyword evidence="8" id="KW-1185">Reference proteome</keyword>
<accession>A0ABT1MIM9</accession>
<dbReference type="InterPro" id="IPR001478">
    <property type="entry name" value="PDZ"/>
</dbReference>
<evidence type="ECO:0000256" key="2">
    <source>
        <dbReference type="ARBA" id="ARBA00022670"/>
    </source>
</evidence>
<dbReference type="EMBL" id="JANDHW010000009">
    <property type="protein sequence ID" value="MCP9612465.1"/>
    <property type="molecule type" value="Genomic_DNA"/>
</dbReference>
<dbReference type="Proteomes" id="UP001205603">
    <property type="component" value="Unassembled WGS sequence"/>
</dbReference>
<dbReference type="NCBIfam" id="TIGR00225">
    <property type="entry name" value="prc"/>
    <property type="match status" value="1"/>
</dbReference>
<feature type="domain" description="PDZ" evidence="6">
    <location>
        <begin position="89"/>
        <end position="168"/>
    </location>
</feature>
<dbReference type="CDD" id="cd07560">
    <property type="entry name" value="Peptidase_S41_CPP"/>
    <property type="match status" value="1"/>
</dbReference>
<keyword evidence="3 5" id="KW-0378">Hydrolase</keyword>
<reference evidence="7 8" key="1">
    <citation type="submission" date="2022-07" db="EMBL/GenBank/DDBJ databases">
        <title>Fecal culturing of patients with breast cancer.</title>
        <authorList>
            <person name="Teng N.M.Y."/>
            <person name="Kiu R."/>
            <person name="Evans R."/>
            <person name="Baker D.J."/>
            <person name="Zenner C."/>
            <person name="Robinson S.D."/>
            <person name="Hall L.J."/>
        </authorList>
    </citation>
    <scope>NUCLEOTIDE SEQUENCE [LARGE SCALE GENOMIC DNA]</scope>
    <source>
        <strain evidence="7 8">LH1063</strain>
    </source>
</reference>
<dbReference type="CDD" id="cd06782">
    <property type="entry name" value="cpPDZ_CPP-like"/>
    <property type="match status" value="1"/>
</dbReference>
<dbReference type="InterPro" id="IPR004447">
    <property type="entry name" value="Peptidase_S41A"/>
</dbReference>
<dbReference type="Gene3D" id="2.30.42.10">
    <property type="match status" value="1"/>
</dbReference>
<dbReference type="Pfam" id="PF03572">
    <property type="entry name" value="Peptidase_S41"/>
    <property type="match status" value="1"/>
</dbReference>
<dbReference type="Gene3D" id="3.90.226.10">
    <property type="entry name" value="2-enoyl-CoA Hydratase, Chain A, domain 1"/>
    <property type="match status" value="1"/>
</dbReference>
<dbReference type="Pfam" id="PF17820">
    <property type="entry name" value="PDZ_6"/>
    <property type="match status" value="1"/>
</dbReference>
<dbReference type="SUPFAM" id="SSF50156">
    <property type="entry name" value="PDZ domain-like"/>
    <property type="match status" value="1"/>
</dbReference>